<keyword evidence="2 5" id="KW-0812">Transmembrane</keyword>
<keyword evidence="7" id="KW-0436">Ligase</keyword>
<dbReference type="PANTHER" id="PTHR37422">
    <property type="entry name" value="TEICHURONIC ACID BIOSYNTHESIS PROTEIN TUAE"/>
    <property type="match status" value="1"/>
</dbReference>
<organism evidence="7 8">
    <name type="scientific">Bacteroides muris</name>
    <name type="common">ex Fokt et al. 2023</name>
    <dbReference type="NCBI Taxonomy" id="2937417"/>
    <lineage>
        <taxon>Bacteria</taxon>
        <taxon>Pseudomonadati</taxon>
        <taxon>Bacteroidota</taxon>
        <taxon>Bacteroidia</taxon>
        <taxon>Bacteroidales</taxon>
        <taxon>Bacteroidaceae</taxon>
        <taxon>Bacteroides</taxon>
    </lineage>
</organism>
<dbReference type="PANTHER" id="PTHR37422:SF13">
    <property type="entry name" value="LIPOPOLYSACCHARIDE BIOSYNTHESIS PROTEIN PA4999-RELATED"/>
    <property type="match status" value="1"/>
</dbReference>
<reference evidence="7" key="2">
    <citation type="submission" date="2022-04" db="EMBL/GenBank/DDBJ databases">
        <authorList>
            <person name="Fokt H."/>
            <person name="Baines J."/>
        </authorList>
    </citation>
    <scope>NUCLEOTIDE SEQUENCE</scope>
    <source>
        <strain evidence="7">KH569_7</strain>
    </source>
</reference>
<proteinExistence type="predicted"/>
<evidence type="ECO:0000259" key="6">
    <source>
        <dbReference type="Pfam" id="PF04932"/>
    </source>
</evidence>
<dbReference type="GO" id="GO:0016020">
    <property type="term" value="C:membrane"/>
    <property type="evidence" value="ECO:0007669"/>
    <property type="project" value="UniProtKB-SubCell"/>
</dbReference>
<keyword evidence="4 5" id="KW-0472">Membrane</keyword>
<sequence>MFILYLLLAWSFAPLILCIIPSLRYSFFLTPEGGYTTFSGFAMHRNFYGILLGVLYLLLCVKKMSFLLKIVLLNVLLFCMILSASRTAIISCITITCSLIYYSKSIKRKTKILFFAITIILSSVIYWVLTTPEFSMREIDEDLGREDIITGFIELIQNSPFWGYGEEVTYYSRLFPNGAIAHNFLLQTTANYGIFVTLSFVILLVIVFYYSKPFSKIILLYLIIWGLTQPYFGFGTFSPHVLIPMFVGYFLDNNMSIQKNKF</sequence>
<dbReference type="RefSeq" id="WP_257941218.1">
    <property type="nucleotide sequence ID" value="NZ_JAMZEE010000051.1"/>
</dbReference>
<dbReference type="Proteomes" id="UP001143810">
    <property type="component" value="Unassembled WGS sequence"/>
</dbReference>
<dbReference type="InterPro" id="IPR051533">
    <property type="entry name" value="WaaL-like"/>
</dbReference>
<dbReference type="AlphaFoldDB" id="A0A9X2P1U8"/>
<evidence type="ECO:0000256" key="2">
    <source>
        <dbReference type="ARBA" id="ARBA00022692"/>
    </source>
</evidence>
<evidence type="ECO:0000256" key="4">
    <source>
        <dbReference type="ARBA" id="ARBA00023136"/>
    </source>
</evidence>
<evidence type="ECO:0000256" key="5">
    <source>
        <dbReference type="SAM" id="Phobius"/>
    </source>
</evidence>
<comment type="caution">
    <text evidence="7">The sequence shown here is derived from an EMBL/GenBank/DDBJ whole genome shotgun (WGS) entry which is preliminary data.</text>
</comment>
<feature type="transmembrane region" description="Helical" evidence="5">
    <location>
        <begin position="192"/>
        <end position="211"/>
    </location>
</feature>
<dbReference type="GO" id="GO:0016874">
    <property type="term" value="F:ligase activity"/>
    <property type="evidence" value="ECO:0007669"/>
    <property type="project" value="UniProtKB-KW"/>
</dbReference>
<protein>
    <submittedName>
        <fullName evidence="7">O-antigen ligase family protein</fullName>
    </submittedName>
</protein>
<feature type="transmembrane region" description="Helical" evidence="5">
    <location>
        <begin position="71"/>
        <end position="101"/>
    </location>
</feature>
<reference evidence="7" key="1">
    <citation type="journal article" date="2022" name="Arch. Microbiol.">
        <title>Bacteroides muris sp. nov. isolated from the cecum of wild-derived house mice.</title>
        <authorList>
            <person name="Fokt H."/>
            <person name="Unni R."/>
            <person name="Repnik U."/>
            <person name="Schmitz R.A."/>
            <person name="Bramkamp M."/>
            <person name="Baines J.F."/>
            <person name="Unterweger D."/>
        </authorList>
    </citation>
    <scope>NUCLEOTIDE SEQUENCE</scope>
    <source>
        <strain evidence="7">KH569_7</strain>
    </source>
</reference>
<name>A0A9X2P1U8_9BACE</name>
<evidence type="ECO:0000256" key="1">
    <source>
        <dbReference type="ARBA" id="ARBA00004141"/>
    </source>
</evidence>
<dbReference type="EMBL" id="JAMZEE010000051">
    <property type="protein sequence ID" value="MCR6509605.1"/>
    <property type="molecule type" value="Genomic_DNA"/>
</dbReference>
<feature type="transmembrane region" description="Helical" evidence="5">
    <location>
        <begin position="42"/>
        <end position="59"/>
    </location>
</feature>
<feature type="domain" description="O-antigen ligase-related" evidence="6">
    <location>
        <begin position="75"/>
        <end position="201"/>
    </location>
</feature>
<evidence type="ECO:0000313" key="8">
    <source>
        <dbReference type="Proteomes" id="UP001143810"/>
    </source>
</evidence>
<evidence type="ECO:0000313" key="7">
    <source>
        <dbReference type="EMBL" id="MCR6509605.1"/>
    </source>
</evidence>
<dbReference type="Pfam" id="PF04932">
    <property type="entry name" value="Wzy_C"/>
    <property type="match status" value="1"/>
</dbReference>
<keyword evidence="3 5" id="KW-1133">Transmembrane helix</keyword>
<evidence type="ECO:0000256" key="3">
    <source>
        <dbReference type="ARBA" id="ARBA00022989"/>
    </source>
</evidence>
<feature type="transmembrane region" description="Helical" evidence="5">
    <location>
        <begin position="113"/>
        <end position="129"/>
    </location>
</feature>
<accession>A0A9X2P1U8</accession>
<comment type="subcellular location">
    <subcellularLocation>
        <location evidence="1">Membrane</location>
        <topology evidence="1">Multi-pass membrane protein</topology>
    </subcellularLocation>
</comment>
<dbReference type="InterPro" id="IPR007016">
    <property type="entry name" value="O-antigen_ligase-rel_domated"/>
</dbReference>
<gene>
    <name evidence="7" type="ORF">M1B78_15940</name>
</gene>